<proteinExistence type="predicted"/>
<dbReference type="AlphaFoldDB" id="A0AAN7HJ65"/>
<sequence length="103" mass="10688">MAKMNLLTLAVVASSVGGALAGCSSNKCRGAKADLSCSAAAQSGLTFGGLVVSTQFWDTYTGLESKGQLLPKDSFTLHGLWPDFCNGSWTQYLGLGCNTTISM</sequence>
<comment type="caution">
    <text evidence="2">The sequence shown here is derived from an EMBL/GenBank/DDBJ whole genome shotgun (WGS) entry which is preliminary data.</text>
</comment>
<dbReference type="GO" id="GO:0033897">
    <property type="term" value="F:ribonuclease T2 activity"/>
    <property type="evidence" value="ECO:0007669"/>
    <property type="project" value="InterPro"/>
</dbReference>
<evidence type="ECO:0000313" key="3">
    <source>
        <dbReference type="Proteomes" id="UP001303647"/>
    </source>
</evidence>
<dbReference type="GO" id="GO:0003723">
    <property type="term" value="F:RNA binding"/>
    <property type="evidence" value="ECO:0007669"/>
    <property type="project" value="InterPro"/>
</dbReference>
<evidence type="ECO:0000256" key="1">
    <source>
        <dbReference type="SAM" id="SignalP"/>
    </source>
</evidence>
<dbReference type="Proteomes" id="UP001303647">
    <property type="component" value="Unassembled WGS sequence"/>
</dbReference>
<dbReference type="InterPro" id="IPR036430">
    <property type="entry name" value="RNase_T2-like_sf"/>
</dbReference>
<feature type="signal peptide" evidence="1">
    <location>
        <begin position="1"/>
        <end position="21"/>
    </location>
</feature>
<dbReference type="PROSITE" id="PS00530">
    <property type="entry name" value="RNASE_T2_1"/>
    <property type="match status" value="1"/>
</dbReference>
<gene>
    <name evidence="2" type="ORF">C7999DRAFT_35631</name>
</gene>
<reference evidence="2" key="1">
    <citation type="journal article" date="2023" name="Mol. Phylogenet. Evol.">
        <title>Genome-scale phylogeny and comparative genomics of the fungal order Sordariales.</title>
        <authorList>
            <person name="Hensen N."/>
            <person name="Bonometti L."/>
            <person name="Westerberg I."/>
            <person name="Brannstrom I.O."/>
            <person name="Guillou S."/>
            <person name="Cros-Aarteil S."/>
            <person name="Calhoun S."/>
            <person name="Haridas S."/>
            <person name="Kuo A."/>
            <person name="Mondo S."/>
            <person name="Pangilinan J."/>
            <person name="Riley R."/>
            <person name="LaButti K."/>
            <person name="Andreopoulos B."/>
            <person name="Lipzen A."/>
            <person name="Chen C."/>
            <person name="Yan M."/>
            <person name="Daum C."/>
            <person name="Ng V."/>
            <person name="Clum A."/>
            <person name="Steindorff A."/>
            <person name="Ohm R.A."/>
            <person name="Martin F."/>
            <person name="Silar P."/>
            <person name="Natvig D.O."/>
            <person name="Lalanne C."/>
            <person name="Gautier V."/>
            <person name="Ament-Velasquez S.L."/>
            <person name="Kruys A."/>
            <person name="Hutchinson M.I."/>
            <person name="Powell A.J."/>
            <person name="Barry K."/>
            <person name="Miller A.N."/>
            <person name="Grigoriev I.V."/>
            <person name="Debuchy R."/>
            <person name="Gladieux P."/>
            <person name="Hiltunen Thoren M."/>
            <person name="Johannesson H."/>
        </authorList>
    </citation>
    <scope>NUCLEOTIDE SEQUENCE</scope>
    <source>
        <strain evidence="2">CBS 359.72</strain>
    </source>
</reference>
<dbReference type="EMBL" id="MU857764">
    <property type="protein sequence ID" value="KAK4244010.1"/>
    <property type="molecule type" value="Genomic_DNA"/>
</dbReference>
<keyword evidence="3" id="KW-1185">Reference proteome</keyword>
<dbReference type="PROSITE" id="PS51257">
    <property type="entry name" value="PROKAR_LIPOPROTEIN"/>
    <property type="match status" value="1"/>
</dbReference>
<reference evidence="2" key="2">
    <citation type="submission" date="2023-05" db="EMBL/GenBank/DDBJ databases">
        <authorList>
            <consortium name="Lawrence Berkeley National Laboratory"/>
            <person name="Steindorff A."/>
            <person name="Hensen N."/>
            <person name="Bonometti L."/>
            <person name="Westerberg I."/>
            <person name="Brannstrom I.O."/>
            <person name="Guillou S."/>
            <person name="Cros-Aarteil S."/>
            <person name="Calhoun S."/>
            <person name="Haridas S."/>
            <person name="Kuo A."/>
            <person name="Mondo S."/>
            <person name="Pangilinan J."/>
            <person name="Riley R."/>
            <person name="Labutti K."/>
            <person name="Andreopoulos B."/>
            <person name="Lipzen A."/>
            <person name="Chen C."/>
            <person name="Yanf M."/>
            <person name="Daum C."/>
            <person name="Ng V."/>
            <person name="Clum A."/>
            <person name="Ohm R."/>
            <person name="Martin F."/>
            <person name="Silar P."/>
            <person name="Natvig D."/>
            <person name="Lalanne C."/>
            <person name="Gautier V."/>
            <person name="Ament-Velasquez S.L."/>
            <person name="Kruys A."/>
            <person name="Hutchinson M.I."/>
            <person name="Powell A.J."/>
            <person name="Barry K."/>
            <person name="Miller A.N."/>
            <person name="Grigoriev I.V."/>
            <person name="Debuchy R."/>
            <person name="Gladieux P."/>
            <person name="Thoren M.H."/>
            <person name="Johannesson H."/>
        </authorList>
    </citation>
    <scope>NUCLEOTIDE SEQUENCE</scope>
    <source>
        <strain evidence="2">CBS 359.72</strain>
    </source>
</reference>
<protein>
    <submittedName>
        <fullName evidence="2">Uncharacterized protein</fullName>
    </submittedName>
</protein>
<feature type="chain" id="PRO_5042999761" evidence="1">
    <location>
        <begin position="22"/>
        <end position="103"/>
    </location>
</feature>
<evidence type="ECO:0000313" key="2">
    <source>
        <dbReference type="EMBL" id="KAK4244010.1"/>
    </source>
</evidence>
<keyword evidence="1" id="KW-0732">Signal</keyword>
<dbReference type="InterPro" id="IPR018188">
    <property type="entry name" value="RNase_T2_His_AS_1"/>
</dbReference>
<accession>A0AAN7HJ65</accession>
<dbReference type="SUPFAM" id="SSF55895">
    <property type="entry name" value="Ribonuclease Rh-like"/>
    <property type="match status" value="1"/>
</dbReference>
<dbReference type="Gene3D" id="3.90.730.10">
    <property type="entry name" value="Ribonuclease T2-like"/>
    <property type="match status" value="1"/>
</dbReference>
<name>A0AAN7HJ65_9PEZI</name>
<organism evidence="2 3">
    <name type="scientific">Corynascus novoguineensis</name>
    <dbReference type="NCBI Taxonomy" id="1126955"/>
    <lineage>
        <taxon>Eukaryota</taxon>
        <taxon>Fungi</taxon>
        <taxon>Dikarya</taxon>
        <taxon>Ascomycota</taxon>
        <taxon>Pezizomycotina</taxon>
        <taxon>Sordariomycetes</taxon>
        <taxon>Sordariomycetidae</taxon>
        <taxon>Sordariales</taxon>
        <taxon>Chaetomiaceae</taxon>
        <taxon>Corynascus</taxon>
    </lineage>
</organism>